<comment type="caution">
    <text evidence="1">The sequence shown here is derived from an EMBL/GenBank/DDBJ whole genome shotgun (WGS) entry which is preliminary data.</text>
</comment>
<reference evidence="1 2" key="1">
    <citation type="journal article" date="2024" name="Front Chem Biol">
        <title>Unveiling the potential of Daldinia eschscholtzii MFLUCC 19-0629 through bioactivity and bioinformatics studies for enhanced sustainable agriculture production.</title>
        <authorList>
            <person name="Brooks S."/>
            <person name="Weaver J.A."/>
            <person name="Klomchit A."/>
            <person name="Alharthi S.A."/>
            <person name="Onlamun T."/>
            <person name="Nurani R."/>
            <person name="Vong T.K."/>
            <person name="Alberti F."/>
            <person name="Greco C."/>
        </authorList>
    </citation>
    <scope>NUCLEOTIDE SEQUENCE [LARGE SCALE GENOMIC DNA]</scope>
    <source>
        <strain evidence="1">MFLUCC 19-0629</strain>
    </source>
</reference>
<evidence type="ECO:0008006" key="3">
    <source>
        <dbReference type="Google" id="ProtNLM"/>
    </source>
</evidence>
<evidence type="ECO:0000313" key="2">
    <source>
        <dbReference type="Proteomes" id="UP001369815"/>
    </source>
</evidence>
<dbReference type="Proteomes" id="UP001369815">
    <property type="component" value="Unassembled WGS sequence"/>
</dbReference>
<proteinExistence type="predicted"/>
<name>A0AAX6M8Q5_9PEZI</name>
<sequence>MVAGLCLHVMASGAIVQNHARDPSSGFHTTSDVHLNTSADSNPLLNLLTNSLVLHQTIPYLPISSLLNLAAVSPSFRDLLLYRTPGVFRHLDLTRIKIGHGSEVWPSVHLDESITEDDFYSGPLRRVFQNIRRRDILHSVQTLVLDGLSVTAEFCNEILVDPTLRVRILSIRDVKNLNERKLMQSLRYACRLSRPEDTPRLKALYVFGPKDAPALPTPPLIARQHGAARRGANISIGWNHKSQHALNASIQSKGDDWYHRKGRMIGKHIAEPWAETLLDCREVIKFDAVLCTSPRHQNSSAFGKVPVTPRGGAGSGTERPWSVATFALGGCASCGTAPEGFTVYGESPPEDLPLLAPVPLHSSTIKAATCPKPDPGSEGPHKFIPRCLECIRERYCFSCDQWWCEACYQVPSRQELSGQLVHIVGQINGVAEHVESIAVELSNVKVRKGYCLDCYPTSAEPKLASRHLLLPP</sequence>
<keyword evidence="2" id="KW-1185">Reference proteome</keyword>
<accession>A0AAX6M8Q5</accession>
<organism evidence="1 2">
    <name type="scientific">Daldinia eschscholtzii</name>
    <dbReference type="NCBI Taxonomy" id="292717"/>
    <lineage>
        <taxon>Eukaryota</taxon>
        <taxon>Fungi</taxon>
        <taxon>Dikarya</taxon>
        <taxon>Ascomycota</taxon>
        <taxon>Pezizomycotina</taxon>
        <taxon>Sordariomycetes</taxon>
        <taxon>Xylariomycetidae</taxon>
        <taxon>Xylariales</taxon>
        <taxon>Hypoxylaceae</taxon>
        <taxon>Daldinia</taxon>
    </lineage>
</organism>
<dbReference type="EMBL" id="JBANMG010000010">
    <property type="protein sequence ID" value="KAK6948796.1"/>
    <property type="molecule type" value="Genomic_DNA"/>
</dbReference>
<dbReference type="AlphaFoldDB" id="A0AAX6M8Q5"/>
<protein>
    <recommendedName>
        <fullName evidence="3">F-box domain-containing protein</fullName>
    </recommendedName>
</protein>
<gene>
    <name evidence="1" type="ORF">Daesc_010567</name>
</gene>
<evidence type="ECO:0000313" key="1">
    <source>
        <dbReference type="EMBL" id="KAK6948796.1"/>
    </source>
</evidence>